<dbReference type="PANTHER" id="PTHR34391">
    <property type="entry name" value="UPF0658 GOLGI APPARATUS MEMBRANE PROTEIN C1952.10C-RELATED"/>
    <property type="match status" value="1"/>
</dbReference>
<feature type="transmembrane region" description="Helical" evidence="1">
    <location>
        <begin position="215"/>
        <end position="237"/>
    </location>
</feature>
<dbReference type="PANTHER" id="PTHR34391:SF1">
    <property type="entry name" value="UPF0658 GOLGI APPARATUS MEMBRANE PROTEIN C1952.10C-RELATED"/>
    <property type="match status" value="1"/>
</dbReference>
<accession>A0A9P6HWT5</accession>
<sequence>MNFLKTLPERAFVAVVAGQALSITAIQLAALVSYLHWVNPVAYQVPVTYVVPMAFAISALGSLFQAVVAVDSCRVKNKSQLWAQCIINACLTITLGLQHDQTKNANDRIVSGYDMYHHPFAKDAHSFWNIAHPVSITSTAVSAVCSIAMIVIATRLHVEFAWSVYEQISPDMRMKRRHKQYEQTFLVFLKISPLFIILFVIVYSFVEVHYKQPEFALTLALVPAILIHSVYAGYCAMREYAKRMLLVMAGQLGIMAYLSSRIWFLFPGDGSMSAEMIFFASLGLAFTAASLVSAILCTLGFGQGLKKVLVPGRDGQQSSSSHLMGMEIREPPNVNLSASQFHSRRFDLE</sequence>
<feature type="transmembrane region" description="Helical" evidence="1">
    <location>
        <begin position="185"/>
        <end position="203"/>
    </location>
</feature>
<keyword evidence="1" id="KW-0472">Membrane</keyword>
<evidence type="ECO:0000313" key="2">
    <source>
        <dbReference type="EMBL" id="KAF9872933.1"/>
    </source>
</evidence>
<feature type="transmembrane region" description="Helical" evidence="1">
    <location>
        <begin position="276"/>
        <end position="301"/>
    </location>
</feature>
<feature type="transmembrane region" description="Helical" evidence="1">
    <location>
        <begin position="81"/>
        <end position="98"/>
    </location>
</feature>
<evidence type="ECO:0000256" key="1">
    <source>
        <dbReference type="SAM" id="Phobius"/>
    </source>
</evidence>
<name>A0A9P6HWT5_9PEZI</name>
<keyword evidence="3" id="KW-1185">Reference proteome</keyword>
<dbReference type="EMBL" id="JAATWM020000034">
    <property type="protein sequence ID" value="KAF9872933.1"/>
    <property type="molecule type" value="Genomic_DNA"/>
</dbReference>
<protein>
    <submittedName>
        <fullName evidence="2">Uncharacterized protein</fullName>
    </submittedName>
</protein>
<gene>
    <name evidence="2" type="ORF">CkaCkLH20_09443</name>
</gene>
<dbReference type="Proteomes" id="UP000781932">
    <property type="component" value="Unassembled WGS sequence"/>
</dbReference>
<dbReference type="InterPro" id="IPR040410">
    <property type="entry name" value="UPF0658_Golgi"/>
</dbReference>
<feature type="transmembrane region" description="Helical" evidence="1">
    <location>
        <begin position="244"/>
        <end position="264"/>
    </location>
</feature>
<reference evidence="2" key="1">
    <citation type="submission" date="2020-03" db="EMBL/GenBank/DDBJ databases">
        <authorList>
            <person name="He L."/>
        </authorList>
    </citation>
    <scope>NUCLEOTIDE SEQUENCE</scope>
    <source>
        <strain evidence="2">CkLH20</strain>
    </source>
</reference>
<feature type="transmembrane region" description="Helical" evidence="1">
    <location>
        <begin position="12"/>
        <end position="37"/>
    </location>
</feature>
<dbReference type="GeneID" id="62165232"/>
<organism evidence="2 3">
    <name type="scientific">Colletotrichum karsti</name>
    <dbReference type="NCBI Taxonomy" id="1095194"/>
    <lineage>
        <taxon>Eukaryota</taxon>
        <taxon>Fungi</taxon>
        <taxon>Dikarya</taxon>
        <taxon>Ascomycota</taxon>
        <taxon>Pezizomycotina</taxon>
        <taxon>Sordariomycetes</taxon>
        <taxon>Hypocreomycetidae</taxon>
        <taxon>Glomerellales</taxon>
        <taxon>Glomerellaceae</taxon>
        <taxon>Colletotrichum</taxon>
        <taxon>Colletotrichum boninense species complex</taxon>
    </lineage>
</organism>
<dbReference type="RefSeq" id="XP_038742394.1">
    <property type="nucleotide sequence ID" value="XM_038892158.1"/>
</dbReference>
<feature type="transmembrane region" description="Helical" evidence="1">
    <location>
        <begin position="49"/>
        <end position="69"/>
    </location>
</feature>
<evidence type="ECO:0000313" key="3">
    <source>
        <dbReference type="Proteomes" id="UP000781932"/>
    </source>
</evidence>
<dbReference type="AlphaFoldDB" id="A0A9P6HWT5"/>
<dbReference type="OrthoDB" id="10252009at2759"/>
<keyword evidence="1" id="KW-0812">Transmembrane</keyword>
<proteinExistence type="predicted"/>
<dbReference type="GO" id="GO:0005794">
    <property type="term" value="C:Golgi apparatus"/>
    <property type="evidence" value="ECO:0007669"/>
    <property type="project" value="TreeGrafter"/>
</dbReference>
<comment type="caution">
    <text evidence="2">The sequence shown here is derived from an EMBL/GenBank/DDBJ whole genome shotgun (WGS) entry which is preliminary data.</text>
</comment>
<reference evidence="2" key="2">
    <citation type="submission" date="2020-11" db="EMBL/GenBank/DDBJ databases">
        <title>Whole genome sequencing of Colletotrichum sp.</title>
        <authorList>
            <person name="Li H."/>
        </authorList>
    </citation>
    <scope>NUCLEOTIDE SEQUENCE</scope>
    <source>
        <strain evidence="2">CkLH20</strain>
    </source>
</reference>
<keyword evidence="1" id="KW-1133">Transmembrane helix</keyword>
<feature type="transmembrane region" description="Helical" evidence="1">
    <location>
        <begin position="140"/>
        <end position="165"/>
    </location>
</feature>